<evidence type="ECO:0000259" key="16">
    <source>
        <dbReference type="Pfam" id="PF00593"/>
    </source>
</evidence>
<keyword evidence="9 14" id="KW-0798">TonB box</keyword>
<evidence type="ECO:0000256" key="1">
    <source>
        <dbReference type="ARBA" id="ARBA00004571"/>
    </source>
</evidence>
<dbReference type="Pfam" id="PF07715">
    <property type="entry name" value="Plug"/>
    <property type="match status" value="1"/>
</dbReference>
<keyword evidence="7" id="KW-0408">Iron</keyword>
<feature type="short sequence motif" description="TonB C-terminal box" evidence="13">
    <location>
        <begin position="808"/>
        <end position="825"/>
    </location>
</feature>
<keyword evidence="10 12" id="KW-0472">Membrane</keyword>
<dbReference type="InterPro" id="IPR010917">
    <property type="entry name" value="TonB_rcpt_CS"/>
</dbReference>
<name>A0A1L5BS74_SPHIB</name>
<evidence type="ECO:0000259" key="17">
    <source>
        <dbReference type="Pfam" id="PF07715"/>
    </source>
</evidence>
<dbReference type="GO" id="GO:0006826">
    <property type="term" value="P:iron ion transport"/>
    <property type="evidence" value="ECO:0007669"/>
    <property type="project" value="UniProtKB-KW"/>
</dbReference>
<accession>A0A1L5BS74</accession>
<comment type="subcellular location">
    <subcellularLocation>
        <location evidence="1 12">Cell outer membrane</location>
        <topology evidence="1 12">Multi-pass membrane protein</topology>
    </subcellularLocation>
</comment>
<evidence type="ECO:0000256" key="5">
    <source>
        <dbReference type="ARBA" id="ARBA00022692"/>
    </source>
</evidence>
<gene>
    <name evidence="18" type="ORF">SIDU_15080</name>
</gene>
<evidence type="ECO:0000313" key="19">
    <source>
        <dbReference type="Proteomes" id="UP000004550"/>
    </source>
</evidence>
<dbReference type="Gene3D" id="2.40.170.20">
    <property type="entry name" value="TonB-dependent receptor, beta-barrel domain"/>
    <property type="match status" value="1"/>
</dbReference>
<feature type="chain" id="PRO_5009860237" evidence="15">
    <location>
        <begin position="29"/>
        <end position="825"/>
    </location>
</feature>
<evidence type="ECO:0000313" key="18">
    <source>
        <dbReference type="EMBL" id="APL95729.1"/>
    </source>
</evidence>
<dbReference type="InterPro" id="IPR039426">
    <property type="entry name" value="TonB-dep_rcpt-like"/>
</dbReference>
<dbReference type="InterPro" id="IPR012910">
    <property type="entry name" value="Plug_dom"/>
</dbReference>
<comment type="similarity">
    <text evidence="12 14">Belongs to the TonB-dependent receptor family.</text>
</comment>
<dbReference type="GO" id="GO:0009279">
    <property type="term" value="C:cell outer membrane"/>
    <property type="evidence" value="ECO:0007669"/>
    <property type="project" value="UniProtKB-SubCell"/>
</dbReference>
<keyword evidence="8" id="KW-0406">Ion transport</keyword>
<evidence type="ECO:0000256" key="6">
    <source>
        <dbReference type="ARBA" id="ARBA00022729"/>
    </source>
</evidence>
<dbReference type="RefSeq" id="WP_007685104.1">
    <property type="nucleotide sequence ID" value="NZ_CP013070.1"/>
</dbReference>
<evidence type="ECO:0000256" key="12">
    <source>
        <dbReference type="PROSITE-ProRule" id="PRU01360"/>
    </source>
</evidence>
<feature type="domain" description="TonB-dependent receptor plug" evidence="17">
    <location>
        <begin position="63"/>
        <end position="168"/>
    </location>
</feature>
<dbReference type="SUPFAM" id="SSF56935">
    <property type="entry name" value="Porins"/>
    <property type="match status" value="1"/>
</dbReference>
<dbReference type="InterPro" id="IPR000531">
    <property type="entry name" value="Beta-barrel_TonB"/>
</dbReference>
<organism evidence="18 19">
    <name type="scientific">Sphingobium indicum (strain DSM 16412 / CCM 7286 / MTCC 6364 / B90A)</name>
    <dbReference type="NCBI Taxonomy" id="861109"/>
    <lineage>
        <taxon>Bacteria</taxon>
        <taxon>Pseudomonadati</taxon>
        <taxon>Pseudomonadota</taxon>
        <taxon>Alphaproteobacteria</taxon>
        <taxon>Sphingomonadales</taxon>
        <taxon>Sphingomonadaceae</taxon>
        <taxon>Sphingobium</taxon>
    </lineage>
</organism>
<dbReference type="PANTHER" id="PTHR32552">
    <property type="entry name" value="FERRICHROME IRON RECEPTOR-RELATED"/>
    <property type="match status" value="1"/>
</dbReference>
<keyword evidence="11 12" id="KW-0998">Cell outer membrane</keyword>
<evidence type="ECO:0000256" key="10">
    <source>
        <dbReference type="ARBA" id="ARBA00023136"/>
    </source>
</evidence>
<protein>
    <submittedName>
        <fullName evidence="18">TonB-dependent receptor</fullName>
    </submittedName>
</protein>
<evidence type="ECO:0000256" key="8">
    <source>
        <dbReference type="ARBA" id="ARBA00023065"/>
    </source>
</evidence>
<reference evidence="18 19" key="1">
    <citation type="journal article" date="2012" name="J. Bacteriol.">
        <title>Genome sequence of Sphingobium indicum B90A, a hexachlorocyclohexane-degrading bacterium.</title>
        <authorList>
            <person name="Anand S."/>
            <person name="Sangwan N."/>
            <person name="Lata P."/>
            <person name="Kaur J."/>
            <person name="Dua A."/>
            <person name="Singh A.K."/>
            <person name="Verma M."/>
            <person name="Kaur J."/>
            <person name="Khurana J.P."/>
            <person name="Khurana P."/>
            <person name="Mathur S."/>
            <person name="Lal R."/>
        </authorList>
    </citation>
    <scope>NUCLEOTIDE SEQUENCE [LARGE SCALE GENOMIC DNA]</scope>
    <source>
        <strain evidence="19">DSM 16412 / CCM 7286 / MTCC 6364 / B90A</strain>
    </source>
</reference>
<evidence type="ECO:0000256" key="15">
    <source>
        <dbReference type="SAM" id="SignalP"/>
    </source>
</evidence>
<evidence type="ECO:0000256" key="7">
    <source>
        <dbReference type="ARBA" id="ARBA00023004"/>
    </source>
</evidence>
<dbReference type="PANTHER" id="PTHR32552:SF81">
    <property type="entry name" value="TONB-DEPENDENT OUTER MEMBRANE RECEPTOR"/>
    <property type="match status" value="1"/>
</dbReference>
<dbReference type="Pfam" id="PF00593">
    <property type="entry name" value="TonB_dep_Rec_b-barrel"/>
    <property type="match status" value="1"/>
</dbReference>
<feature type="domain" description="TonB-dependent receptor-like beta-barrel" evidence="16">
    <location>
        <begin position="293"/>
        <end position="783"/>
    </location>
</feature>
<keyword evidence="4" id="KW-0410">Iron transport</keyword>
<dbReference type="PROSITE" id="PS52016">
    <property type="entry name" value="TONB_DEPENDENT_REC_3"/>
    <property type="match status" value="1"/>
</dbReference>
<evidence type="ECO:0000256" key="9">
    <source>
        <dbReference type="ARBA" id="ARBA00023077"/>
    </source>
</evidence>
<evidence type="ECO:0000256" key="14">
    <source>
        <dbReference type="RuleBase" id="RU003357"/>
    </source>
</evidence>
<dbReference type="KEGG" id="sinb:SIDU_15080"/>
<dbReference type="EMBL" id="CP013070">
    <property type="protein sequence ID" value="APL95729.1"/>
    <property type="molecule type" value="Genomic_DNA"/>
</dbReference>
<keyword evidence="6 15" id="KW-0732">Signal</keyword>
<keyword evidence="3 12" id="KW-1134">Transmembrane beta strand</keyword>
<evidence type="ECO:0000256" key="3">
    <source>
        <dbReference type="ARBA" id="ARBA00022452"/>
    </source>
</evidence>
<proteinExistence type="inferred from homology"/>
<keyword evidence="18" id="KW-0675">Receptor</keyword>
<evidence type="ECO:0000256" key="4">
    <source>
        <dbReference type="ARBA" id="ARBA00022496"/>
    </source>
</evidence>
<dbReference type="InterPro" id="IPR036942">
    <property type="entry name" value="Beta-barrel_TonB_sf"/>
</dbReference>
<feature type="signal peptide" evidence="15">
    <location>
        <begin position="1"/>
        <end position="28"/>
    </location>
</feature>
<keyword evidence="2 12" id="KW-0813">Transport</keyword>
<dbReference type="AlphaFoldDB" id="A0A1L5BS74"/>
<evidence type="ECO:0000256" key="13">
    <source>
        <dbReference type="PROSITE-ProRule" id="PRU10144"/>
    </source>
</evidence>
<evidence type="ECO:0000256" key="2">
    <source>
        <dbReference type="ARBA" id="ARBA00022448"/>
    </source>
</evidence>
<evidence type="ECO:0000256" key="11">
    <source>
        <dbReference type="ARBA" id="ARBA00023237"/>
    </source>
</evidence>
<keyword evidence="5 12" id="KW-0812">Transmembrane</keyword>
<dbReference type="PROSITE" id="PS01156">
    <property type="entry name" value="TONB_DEPENDENT_REC_2"/>
    <property type="match status" value="1"/>
</dbReference>
<dbReference type="Proteomes" id="UP000004550">
    <property type="component" value="Chromosome"/>
</dbReference>
<sequence>MIADVKRKLLHGSAFCLALLTAGGHAAAQIPDAVSQEAPAQDGQNEGGLQEIIVTAQTRAQKLQEVPISVVAVQGTDLATKAVIRPIDLQIAAPGFTATETAFATQFFIRGIGSGLNAGFEQSVGLYVDGVHLPRSLQTRIPFLDVDRVEVLRGPQSILLGKNAIAGALNVTTAKPTQDFFGRLTSSYEFNANELGLEGAVSGPITDTIRVRVAGKYRSSDGYIRNLTLNRLEPARDEAAIRVTADIDVTQDLQLSFKSEYNQFNTDGKAMEIYGEEPAKAGPFAGLTYAQVLVNVFHLDPTLLDNRIDGRRTSDGEKSRAHATANVLTLNWQTGGYTLRSTTAYTTALADDDAINPDLLGARIITGHIHDKYTQFSQELRLISPKFDSFDFIAGAYYANGLQRYRQAVGFPSDSTFVTIVNARQPGAGTLVANTWINRRVRVEADTFSAFGQLNWRPISDVTVQLGGRLSYSKIQGSKILTVEPIGGGALPAAQVNAPLVYAQVLAASSSNLAGLGAAGNAMINRLGEFPVAGTRRETRFTPDVKILYRPTPQVMLYAGYARGQKSGGFDFAANNRLTYPTARDAFEFDDEKAQNFEVGSKMSLLGGRAELNLAAYYTKLTNLQISIFDGRLGFNVGNAASARAQGIEANGRMQLGRHFTLSTGVNYTDFKYLRFPNGQCYFGQTPTVDGNGDGVPEFCDYKGKSSQLTSKVTANASLTSVFPIFDGYQIGTTAEVFYASAYDAAANYDPAGRQAKYALLNMRVGVGPENGSWELAFVGRNLTDKQVFQFVGDTAIAATVAQAKSNYAILSQGRTLAIQLNAKF</sequence>